<dbReference type="InterPro" id="IPR010994">
    <property type="entry name" value="RuvA_2-like"/>
</dbReference>
<dbReference type="EMBL" id="LBXN01000028">
    <property type="protein sequence ID" value="KKR32922.1"/>
    <property type="molecule type" value="Genomic_DNA"/>
</dbReference>
<evidence type="ECO:0000256" key="2">
    <source>
        <dbReference type="ARBA" id="ARBA00022763"/>
    </source>
</evidence>
<evidence type="ECO:0000313" key="9">
    <source>
        <dbReference type="EMBL" id="KKR32922.1"/>
    </source>
</evidence>
<evidence type="ECO:0000259" key="7">
    <source>
        <dbReference type="Pfam" id="PF01330"/>
    </source>
</evidence>
<evidence type="ECO:0000256" key="4">
    <source>
        <dbReference type="ARBA" id="ARBA00023172"/>
    </source>
</evidence>
<keyword evidence="5 6" id="KW-0234">DNA repair</keyword>
<dbReference type="Gene3D" id="1.10.150.20">
    <property type="entry name" value="5' to 3' exonuclease, C-terminal subdomain"/>
    <property type="match status" value="1"/>
</dbReference>
<dbReference type="HAMAP" id="MF_00031">
    <property type="entry name" value="DNA_HJ_migration_RuvA"/>
    <property type="match status" value="1"/>
</dbReference>
<evidence type="ECO:0000259" key="8">
    <source>
        <dbReference type="Pfam" id="PF07499"/>
    </source>
</evidence>
<keyword evidence="9" id="KW-0547">Nucleotide-binding</keyword>
<dbReference type="InterPro" id="IPR000085">
    <property type="entry name" value="RuvA"/>
</dbReference>
<dbReference type="Pfam" id="PF01330">
    <property type="entry name" value="RuvA_N"/>
    <property type="match status" value="1"/>
</dbReference>
<dbReference type="GO" id="GO:0006310">
    <property type="term" value="P:DNA recombination"/>
    <property type="evidence" value="ECO:0007669"/>
    <property type="project" value="UniProtKB-UniRule"/>
</dbReference>
<dbReference type="GO" id="GO:0006281">
    <property type="term" value="P:DNA repair"/>
    <property type="evidence" value="ECO:0007669"/>
    <property type="project" value="UniProtKB-UniRule"/>
</dbReference>
<comment type="subcellular location">
    <subcellularLocation>
        <location evidence="6">Cytoplasm</location>
    </subcellularLocation>
</comment>
<dbReference type="AlphaFoldDB" id="A0A0G0T4Y1"/>
<protein>
    <recommendedName>
        <fullName evidence="6">Holliday junction branch migration complex subunit RuvA</fullName>
    </recommendedName>
</protein>
<dbReference type="Gene3D" id="2.40.50.140">
    <property type="entry name" value="Nucleic acid-binding proteins"/>
    <property type="match status" value="1"/>
</dbReference>
<dbReference type="InterPro" id="IPR011114">
    <property type="entry name" value="RuvA_C"/>
</dbReference>
<dbReference type="GO" id="GO:0048476">
    <property type="term" value="C:Holliday junction resolvase complex"/>
    <property type="evidence" value="ECO:0007669"/>
    <property type="project" value="UniProtKB-UniRule"/>
</dbReference>
<proteinExistence type="inferred from homology"/>
<feature type="domain" description="DNA helicase Holliday junction RuvA type" evidence="7">
    <location>
        <begin position="6"/>
        <end position="66"/>
    </location>
</feature>
<evidence type="ECO:0000313" key="10">
    <source>
        <dbReference type="Proteomes" id="UP000034539"/>
    </source>
</evidence>
<evidence type="ECO:0000256" key="3">
    <source>
        <dbReference type="ARBA" id="ARBA00023125"/>
    </source>
</evidence>
<dbReference type="SUPFAM" id="SSF47781">
    <property type="entry name" value="RuvA domain 2-like"/>
    <property type="match status" value="1"/>
</dbReference>
<keyword evidence="3 6" id="KW-0238">DNA-binding</keyword>
<keyword evidence="9" id="KW-0067">ATP-binding</keyword>
<gene>
    <name evidence="6" type="primary">ruvA</name>
    <name evidence="9" type="ORF">UT63_C0028G0011</name>
</gene>
<accession>A0A0G0T4Y1</accession>
<evidence type="ECO:0000256" key="5">
    <source>
        <dbReference type="ARBA" id="ARBA00023204"/>
    </source>
</evidence>
<dbReference type="GO" id="GO:0009378">
    <property type="term" value="F:four-way junction helicase activity"/>
    <property type="evidence" value="ECO:0007669"/>
    <property type="project" value="InterPro"/>
</dbReference>
<dbReference type="GO" id="GO:0009379">
    <property type="term" value="C:Holliday junction helicase complex"/>
    <property type="evidence" value="ECO:0007669"/>
    <property type="project" value="InterPro"/>
</dbReference>
<dbReference type="InterPro" id="IPR036267">
    <property type="entry name" value="RuvA_C_sf"/>
</dbReference>
<reference evidence="9 10" key="1">
    <citation type="journal article" date="2015" name="Nature">
        <title>rRNA introns, odd ribosomes, and small enigmatic genomes across a large radiation of phyla.</title>
        <authorList>
            <person name="Brown C.T."/>
            <person name="Hug L.A."/>
            <person name="Thomas B.C."/>
            <person name="Sharon I."/>
            <person name="Castelle C.J."/>
            <person name="Singh A."/>
            <person name="Wilkins M.J."/>
            <person name="Williams K.H."/>
            <person name="Banfield J.F."/>
        </authorList>
    </citation>
    <scope>NUCLEOTIDE SEQUENCE [LARGE SCALE GENOMIC DNA]</scope>
</reference>
<evidence type="ECO:0000256" key="1">
    <source>
        <dbReference type="ARBA" id="ARBA00022490"/>
    </source>
</evidence>
<keyword evidence="9" id="KW-0378">Hydrolase</keyword>
<comment type="caution">
    <text evidence="9">The sequence shown here is derived from an EMBL/GenBank/DDBJ whole genome shotgun (WGS) entry which is preliminary data.</text>
</comment>
<comment type="caution">
    <text evidence="6">Lacks conserved residue(s) required for the propagation of feature annotation.</text>
</comment>
<organism evidence="9 10">
    <name type="scientific">Candidatus Gottesmanbacteria bacterium GW2011_GWC2_39_8</name>
    <dbReference type="NCBI Taxonomy" id="1618450"/>
    <lineage>
        <taxon>Bacteria</taxon>
        <taxon>Candidatus Gottesmaniibacteriota</taxon>
    </lineage>
</organism>
<dbReference type="Proteomes" id="UP000034539">
    <property type="component" value="Unassembled WGS sequence"/>
</dbReference>
<dbReference type="CDD" id="cd14332">
    <property type="entry name" value="UBA_RuvA_C"/>
    <property type="match status" value="1"/>
</dbReference>
<dbReference type="GO" id="GO:0005524">
    <property type="term" value="F:ATP binding"/>
    <property type="evidence" value="ECO:0007669"/>
    <property type="project" value="InterPro"/>
</dbReference>
<keyword evidence="1 6" id="KW-0963">Cytoplasm</keyword>
<feature type="region of interest" description="Domain III" evidence="6">
    <location>
        <begin position="150"/>
        <end position="195"/>
    </location>
</feature>
<comment type="subunit">
    <text evidence="6">Homotetramer. Forms an RuvA(8)-RuvB(12)-Holliday junction (HJ) complex. HJ DNA is sandwiched between 2 RuvA tetramers; dsDNA enters through RuvA and exits via RuvB. An RuvB hexamer assembles on each DNA strand where it exits the tetramer. Each RuvB hexamer is contacted by two RuvA subunits (via domain III) on 2 adjacent RuvB subunits; this complex drives branch migration. In the full resolvosome a probable DNA-RuvA(4)-RuvB(12)-RuvC(2) complex forms which resolves the HJ.</text>
</comment>
<dbReference type="NCBIfam" id="TIGR00084">
    <property type="entry name" value="ruvA"/>
    <property type="match status" value="1"/>
</dbReference>
<comment type="domain">
    <text evidence="6">Has three domains with a flexible linker between the domains II and III and assumes an 'L' shape. Domain III is highly mobile and contacts RuvB.</text>
</comment>
<dbReference type="GO" id="GO:0005737">
    <property type="term" value="C:cytoplasm"/>
    <property type="evidence" value="ECO:0007669"/>
    <property type="project" value="UniProtKB-SubCell"/>
</dbReference>
<keyword evidence="9" id="KW-0347">Helicase</keyword>
<comment type="function">
    <text evidence="6">The RuvA-RuvB-RuvC complex processes Holliday junction (HJ) DNA during genetic recombination and DNA repair, while the RuvA-RuvB complex plays an important role in the rescue of blocked DNA replication forks via replication fork reversal (RFR). RuvA specifically binds to HJ cruciform DNA, conferring on it an open structure. The RuvB hexamer acts as an ATP-dependent pump, pulling dsDNA into and through the RuvAB complex. HJ branch migration allows RuvC to scan DNA until it finds its consensus sequence, where it cleaves and resolves the cruciform DNA.</text>
</comment>
<dbReference type="SUPFAM" id="SSF50249">
    <property type="entry name" value="Nucleic acid-binding proteins"/>
    <property type="match status" value="1"/>
</dbReference>
<evidence type="ECO:0000256" key="6">
    <source>
        <dbReference type="HAMAP-Rule" id="MF_00031"/>
    </source>
</evidence>
<keyword evidence="4 6" id="KW-0233">DNA recombination</keyword>
<comment type="similarity">
    <text evidence="6">Belongs to the RuvA family.</text>
</comment>
<dbReference type="PATRIC" id="fig|1618450.3.peg.712"/>
<dbReference type="InterPro" id="IPR013849">
    <property type="entry name" value="DNA_helicase_Holl-junc_RuvA_I"/>
</dbReference>
<dbReference type="InterPro" id="IPR012340">
    <property type="entry name" value="NA-bd_OB-fold"/>
</dbReference>
<feature type="domain" description="Holliday junction DNA helicase RuvA C-terminal" evidence="8">
    <location>
        <begin position="152"/>
        <end position="193"/>
    </location>
</feature>
<dbReference type="GO" id="GO:0000400">
    <property type="term" value="F:four-way junction DNA binding"/>
    <property type="evidence" value="ECO:0007669"/>
    <property type="project" value="UniProtKB-UniRule"/>
</dbReference>
<dbReference type="Pfam" id="PF14520">
    <property type="entry name" value="HHH_5"/>
    <property type="match status" value="1"/>
</dbReference>
<keyword evidence="2 6" id="KW-0227">DNA damage</keyword>
<dbReference type="SUPFAM" id="SSF46929">
    <property type="entry name" value="DNA helicase RuvA subunit, C-terminal domain"/>
    <property type="match status" value="1"/>
</dbReference>
<sequence length="195" mass="21439">MTIFIMIGSLKGKVDYKTGQYIILDVSGVGFKVHTSAEIISSDNLNKELKLFVHTHVKDDALDLYGFSSIEQLQLFELLISVSGVGPKTAINVFALGNAEKIKRAIAGGDIEFFTQAPRLGKKNAQKIIIELRSKLGVLDELDLKEEGNSETKEIMEALKTFGFEQNEAREALKSIDDGGTTSEKIRAALKYLGK</sequence>
<dbReference type="Pfam" id="PF07499">
    <property type="entry name" value="RuvA_C"/>
    <property type="match status" value="1"/>
</dbReference>
<name>A0A0G0T4Y1_9BACT</name>